<proteinExistence type="predicted"/>
<dbReference type="Proteomes" id="UP001060085">
    <property type="component" value="Linkage Group LG04"/>
</dbReference>
<name>A0ACC0B6J4_CATRO</name>
<protein>
    <submittedName>
        <fullName evidence="1">Uncharacterized protein</fullName>
    </submittedName>
</protein>
<evidence type="ECO:0000313" key="2">
    <source>
        <dbReference type="Proteomes" id="UP001060085"/>
    </source>
</evidence>
<accession>A0ACC0B6J4</accession>
<evidence type="ECO:0000313" key="1">
    <source>
        <dbReference type="EMBL" id="KAI5668281.1"/>
    </source>
</evidence>
<keyword evidence="2" id="KW-1185">Reference proteome</keyword>
<reference evidence="2" key="1">
    <citation type="journal article" date="2023" name="Nat. Plants">
        <title>Single-cell RNA sequencing provides a high-resolution roadmap for understanding the multicellular compartmentation of specialized metabolism.</title>
        <authorList>
            <person name="Sun S."/>
            <person name="Shen X."/>
            <person name="Li Y."/>
            <person name="Li Y."/>
            <person name="Wang S."/>
            <person name="Li R."/>
            <person name="Zhang H."/>
            <person name="Shen G."/>
            <person name="Guo B."/>
            <person name="Wei J."/>
            <person name="Xu J."/>
            <person name="St-Pierre B."/>
            <person name="Chen S."/>
            <person name="Sun C."/>
        </authorList>
    </citation>
    <scope>NUCLEOTIDE SEQUENCE [LARGE SCALE GENOMIC DNA]</scope>
</reference>
<gene>
    <name evidence="1" type="ORF">M9H77_18134</name>
</gene>
<organism evidence="1 2">
    <name type="scientific">Catharanthus roseus</name>
    <name type="common">Madagascar periwinkle</name>
    <name type="synonym">Vinca rosea</name>
    <dbReference type="NCBI Taxonomy" id="4058"/>
    <lineage>
        <taxon>Eukaryota</taxon>
        <taxon>Viridiplantae</taxon>
        <taxon>Streptophyta</taxon>
        <taxon>Embryophyta</taxon>
        <taxon>Tracheophyta</taxon>
        <taxon>Spermatophyta</taxon>
        <taxon>Magnoliopsida</taxon>
        <taxon>eudicotyledons</taxon>
        <taxon>Gunneridae</taxon>
        <taxon>Pentapetalae</taxon>
        <taxon>asterids</taxon>
        <taxon>lamiids</taxon>
        <taxon>Gentianales</taxon>
        <taxon>Apocynaceae</taxon>
        <taxon>Rauvolfioideae</taxon>
        <taxon>Vinceae</taxon>
        <taxon>Catharanthinae</taxon>
        <taxon>Catharanthus</taxon>
    </lineage>
</organism>
<dbReference type="EMBL" id="CM044704">
    <property type="protein sequence ID" value="KAI5668281.1"/>
    <property type="molecule type" value="Genomic_DNA"/>
</dbReference>
<comment type="caution">
    <text evidence="1">The sequence shown here is derived from an EMBL/GenBank/DDBJ whole genome shotgun (WGS) entry which is preliminary data.</text>
</comment>
<sequence length="208" mass="23620">MPFVKRGLPLGFLHGYQEVICMVRGRGWLPFVFPPLHLSIIHNIQDYSTRSAPRSDAPYRCFLVKKDYYYREKELVCTRRQMIVLMWLVSHTMASSDDVDVSDSRVDPLEEGSSTAEGVAQSVYVDTAPYSAVGSAALWRARRGLKLSCLEIERSYGVWLINSGGSEAQLATEVLDMEFLVRASPEEHCQEARKYLTQPQLTNGRIRI</sequence>